<protein>
    <submittedName>
        <fullName evidence="1">Uncharacterized protein</fullName>
    </submittedName>
</protein>
<dbReference type="Proteomes" id="UP000543419">
    <property type="component" value="Unassembled WGS sequence"/>
</dbReference>
<gene>
    <name evidence="1" type="ORF">G1C97_2348</name>
</gene>
<dbReference type="RefSeq" id="WP_169241933.1">
    <property type="nucleotide sequence ID" value="NZ_JAAIIG010000028.1"/>
</dbReference>
<evidence type="ECO:0000313" key="1">
    <source>
        <dbReference type="EMBL" id="NMM99388.1"/>
    </source>
</evidence>
<evidence type="ECO:0000313" key="2">
    <source>
        <dbReference type="Proteomes" id="UP000543419"/>
    </source>
</evidence>
<sequence>MIGQIVNQQTDPNCLKRYGVYNATVSSSTSLKGKFVYTPPASGTSAITGVIPSSVPIGRTITVMVSSKSGVEPLKIQNAQRIAKFGTAAAAFRVTTIGDHAFWLADYQGEPVTLIAVGQYTTNEYLALLDAGLDWPWFDGSMMPLN</sequence>
<comment type="caution">
    <text evidence="1">The sequence shown here is derived from an EMBL/GenBank/DDBJ whole genome shotgun (WGS) entry which is preliminary data.</text>
</comment>
<name>A0A7Y0F069_9BIFI</name>
<reference evidence="1 2" key="1">
    <citation type="submission" date="2020-02" db="EMBL/GenBank/DDBJ databases">
        <title>Characterization of phylogenetic diversity of novel bifidobacterial species isolated in Czech ZOOs.</title>
        <authorList>
            <person name="Lugli G.A."/>
            <person name="Vera N.B."/>
            <person name="Ventura M."/>
        </authorList>
    </citation>
    <scope>NUCLEOTIDE SEQUENCE [LARGE SCALE GENOMIC DNA]</scope>
    <source>
        <strain evidence="1 2">DSM 109959</strain>
    </source>
</reference>
<organism evidence="1 2">
    <name type="scientific">Bifidobacterium olomucense</name>
    <dbReference type="NCBI Taxonomy" id="2675324"/>
    <lineage>
        <taxon>Bacteria</taxon>
        <taxon>Bacillati</taxon>
        <taxon>Actinomycetota</taxon>
        <taxon>Actinomycetes</taxon>
        <taxon>Bifidobacteriales</taxon>
        <taxon>Bifidobacteriaceae</taxon>
        <taxon>Bifidobacterium</taxon>
    </lineage>
</organism>
<dbReference type="AlphaFoldDB" id="A0A7Y0F069"/>
<proteinExistence type="predicted"/>
<keyword evidence="2" id="KW-1185">Reference proteome</keyword>
<dbReference type="EMBL" id="JAAIIG010000028">
    <property type="protein sequence ID" value="NMM99388.1"/>
    <property type="molecule type" value="Genomic_DNA"/>
</dbReference>
<accession>A0A7Y0F069</accession>